<dbReference type="EMBL" id="CP031146">
    <property type="protein sequence ID" value="AXM95663.1"/>
    <property type="molecule type" value="Genomic_DNA"/>
</dbReference>
<sequence>MTTALNIPELINMGEVMEIRNLFMKMNGYKETDLELVYKTGLACRYAGQKFNWNERNEQVFGRKPVALEDVLFPPELPPVPKPFRSWLEVMATLFGGLRDCEYEPEHYKLSYVTQHTYQPDWVDSLNDRIIWEGKGVIPDLVDARKYKCVAKQNGVHFIFIFQCKNIHCPWVRPRQDGTKMTLEEWCTKAGFDYTYEGEEEEFRKSKRYLDLVKNFGKSQSSLLEQLNKK</sequence>
<reference evidence="1 2" key="1">
    <citation type="submission" date="2018-07" db="EMBL/GenBank/DDBJ databases">
        <title>Complete genome sequence of a Pseudomonas plecoglossicida strain pathogenic to the marine fish, Larimichthys crocea.</title>
        <authorList>
            <person name="Tao Z."/>
        </authorList>
    </citation>
    <scope>NUCLEOTIDE SEQUENCE [LARGE SCALE GENOMIC DNA]</scope>
    <source>
        <strain evidence="1 2">XSDHY-P</strain>
    </source>
</reference>
<protein>
    <submittedName>
        <fullName evidence="1">Uncharacterized protein</fullName>
    </submittedName>
</protein>
<dbReference type="AlphaFoldDB" id="A0AAD0QU67"/>
<gene>
    <name evidence="1" type="ORF">DVB73_07580</name>
</gene>
<dbReference type="RefSeq" id="WP_016394620.1">
    <property type="nucleotide sequence ID" value="NZ_CP031146.1"/>
</dbReference>
<name>A0AAD0QU67_PSEDL</name>
<dbReference type="SUPFAM" id="SSF52980">
    <property type="entry name" value="Restriction endonuclease-like"/>
    <property type="match status" value="1"/>
</dbReference>
<dbReference type="Gene3D" id="3.40.91.30">
    <property type="match status" value="1"/>
</dbReference>
<evidence type="ECO:0000313" key="2">
    <source>
        <dbReference type="Proteomes" id="UP000256503"/>
    </source>
</evidence>
<organism evidence="1 2">
    <name type="scientific">Pseudomonas plecoglossicida</name>
    <dbReference type="NCBI Taxonomy" id="70775"/>
    <lineage>
        <taxon>Bacteria</taxon>
        <taxon>Pseudomonadati</taxon>
        <taxon>Pseudomonadota</taxon>
        <taxon>Gammaproteobacteria</taxon>
        <taxon>Pseudomonadales</taxon>
        <taxon>Pseudomonadaceae</taxon>
        <taxon>Pseudomonas</taxon>
    </lineage>
</organism>
<accession>A0AAD0QU67</accession>
<dbReference type="InterPro" id="IPR011335">
    <property type="entry name" value="Restrct_endonuc-II-like"/>
</dbReference>
<dbReference type="GeneID" id="49613273"/>
<proteinExistence type="predicted"/>
<evidence type="ECO:0000313" key="1">
    <source>
        <dbReference type="EMBL" id="AXM95663.1"/>
    </source>
</evidence>
<dbReference type="Proteomes" id="UP000256503">
    <property type="component" value="Chromosome"/>
</dbReference>